<dbReference type="InterPro" id="IPR050321">
    <property type="entry name" value="Glycosyltr_2/OpgH_subfam"/>
</dbReference>
<dbReference type="InterPro" id="IPR001173">
    <property type="entry name" value="Glyco_trans_2-like"/>
</dbReference>
<evidence type="ECO:0000256" key="1">
    <source>
        <dbReference type="ARBA" id="ARBA00004141"/>
    </source>
</evidence>
<protein>
    <recommendedName>
        <fullName evidence="9">Glycosyltransferase 2-like domain-containing protein</fullName>
    </recommendedName>
</protein>
<reference evidence="10 11" key="1">
    <citation type="journal article" date="2019" name="Int. J. Syst. Evol. Microbiol.">
        <title>The Global Catalogue of Microorganisms (GCM) 10K type strain sequencing project: providing services to taxonomists for standard genome sequencing and annotation.</title>
        <authorList>
            <consortium name="The Broad Institute Genomics Platform"/>
            <consortium name="The Broad Institute Genome Sequencing Center for Infectious Disease"/>
            <person name="Wu L."/>
            <person name="Ma J."/>
        </authorList>
    </citation>
    <scope>NUCLEOTIDE SEQUENCE [LARGE SCALE GENOMIC DNA]</scope>
    <source>
        <strain evidence="10 11">JCM 3146</strain>
    </source>
</reference>
<dbReference type="Pfam" id="PF13632">
    <property type="entry name" value="Glyco_trans_2_3"/>
    <property type="match status" value="1"/>
</dbReference>
<evidence type="ECO:0000313" key="10">
    <source>
        <dbReference type="EMBL" id="GAA0358332.1"/>
    </source>
</evidence>
<comment type="caution">
    <text evidence="10">The sequence shown here is derived from an EMBL/GenBank/DDBJ whole genome shotgun (WGS) entry which is preliminary data.</text>
</comment>
<keyword evidence="2" id="KW-0328">Glycosyltransferase</keyword>
<dbReference type="InterPro" id="IPR029044">
    <property type="entry name" value="Nucleotide-diphossugar_trans"/>
</dbReference>
<dbReference type="PANTHER" id="PTHR43867">
    <property type="entry name" value="CELLULOSE SYNTHASE CATALYTIC SUBUNIT A [UDP-FORMING]"/>
    <property type="match status" value="1"/>
</dbReference>
<evidence type="ECO:0000313" key="11">
    <source>
        <dbReference type="Proteomes" id="UP001501822"/>
    </source>
</evidence>
<feature type="region of interest" description="Disordered" evidence="7">
    <location>
        <begin position="435"/>
        <end position="468"/>
    </location>
</feature>
<feature type="transmembrane region" description="Helical" evidence="8">
    <location>
        <begin position="330"/>
        <end position="353"/>
    </location>
</feature>
<keyword evidence="5 8" id="KW-1133">Transmembrane helix</keyword>
<evidence type="ECO:0000256" key="6">
    <source>
        <dbReference type="ARBA" id="ARBA00023136"/>
    </source>
</evidence>
<feature type="domain" description="Glycosyltransferase 2-like" evidence="9">
    <location>
        <begin position="91"/>
        <end position="305"/>
    </location>
</feature>
<sequence length="468" mass="51866">MVSVQVPIHAEPPEIVIQTLNALSQLNYTNYEVLVIDNNTADEDLWRPVERHCAMLGPRFRFLHVEGITGAKAGALNWARPYMNPGTELVGVVDADYVVAPDWLTHAVGHFVDLRMGFVQYPHAYRDYESSVFRSMANAEYRGFFYSDMIGLDENRAGITVGTMSLIRLAALDKAGGWAEWCLTEDSELAIRIHACGYTSTYVERPYGWGLIPDTWSGYKKQRFRWTYGPVQELRRHAGLFRPGRRRIPSMLDLTQRIYHANHGVKNAIEGIRFAGLVLGPALLLSMIAHRDTWPLPLAWIVPLAAISIGRQALRWTLCRNILGFDIRDYVGWALASTALTYTIGQASLAALLGRKAIWRRTDKFRRIQPRFAALQSAAAEGVFAVVFLAFTVLSVTVLPMGILSVAIAYGFLTKSITFAAAPVLSYLSDREQRKSFGPPQNGSALSASDHASSIAGPGNTLASAGNY</sequence>
<evidence type="ECO:0000256" key="5">
    <source>
        <dbReference type="ARBA" id="ARBA00022989"/>
    </source>
</evidence>
<organism evidence="10 11">
    <name type="scientific">Actinoallomurus spadix</name>
    <dbReference type="NCBI Taxonomy" id="79912"/>
    <lineage>
        <taxon>Bacteria</taxon>
        <taxon>Bacillati</taxon>
        <taxon>Actinomycetota</taxon>
        <taxon>Actinomycetes</taxon>
        <taxon>Streptosporangiales</taxon>
        <taxon>Thermomonosporaceae</taxon>
        <taxon>Actinoallomurus</taxon>
    </lineage>
</organism>
<evidence type="ECO:0000256" key="2">
    <source>
        <dbReference type="ARBA" id="ARBA00022676"/>
    </source>
</evidence>
<evidence type="ECO:0000256" key="7">
    <source>
        <dbReference type="SAM" id="MobiDB-lite"/>
    </source>
</evidence>
<dbReference type="SUPFAM" id="SSF53448">
    <property type="entry name" value="Nucleotide-diphospho-sugar transferases"/>
    <property type="match status" value="1"/>
</dbReference>
<dbReference type="PANTHER" id="PTHR43867:SF4">
    <property type="entry name" value="BETA-(1-3)-GLUCOSYL TRANSFERASE"/>
    <property type="match status" value="1"/>
</dbReference>
<name>A0ABN0XA17_9ACTN</name>
<feature type="transmembrane region" description="Helical" evidence="8">
    <location>
        <begin position="374"/>
        <end position="396"/>
    </location>
</feature>
<feature type="transmembrane region" description="Helical" evidence="8">
    <location>
        <begin position="402"/>
        <end position="428"/>
    </location>
</feature>
<evidence type="ECO:0000259" key="9">
    <source>
        <dbReference type="Pfam" id="PF13632"/>
    </source>
</evidence>
<evidence type="ECO:0000256" key="4">
    <source>
        <dbReference type="ARBA" id="ARBA00022692"/>
    </source>
</evidence>
<keyword evidence="11" id="KW-1185">Reference proteome</keyword>
<keyword evidence="4 8" id="KW-0812">Transmembrane</keyword>
<evidence type="ECO:0000256" key="8">
    <source>
        <dbReference type="SAM" id="Phobius"/>
    </source>
</evidence>
<dbReference type="EMBL" id="BAAABM010000053">
    <property type="protein sequence ID" value="GAA0358332.1"/>
    <property type="molecule type" value="Genomic_DNA"/>
</dbReference>
<dbReference type="Proteomes" id="UP001501822">
    <property type="component" value="Unassembled WGS sequence"/>
</dbReference>
<gene>
    <name evidence="10" type="ORF">GCM10010151_55010</name>
</gene>
<keyword evidence="3" id="KW-0808">Transferase</keyword>
<feature type="compositionally biased region" description="Polar residues" evidence="7">
    <location>
        <begin position="439"/>
        <end position="452"/>
    </location>
</feature>
<evidence type="ECO:0000256" key="3">
    <source>
        <dbReference type="ARBA" id="ARBA00022679"/>
    </source>
</evidence>
<keyword evidence="6 8" id="KW-0472">Membrane</keyword>
<proteinExistence type="predicted"/>
<comment type="subcellular location">
    <subcellularLocation>
        <location evidence="1">Membrane</location>
        <topology evidence="1">Multi-pass membrane protein</topology>
    </subcellularLocation>
</comment>
<dbReference type="Gene3D" id="3.90.550.10">
    <property type="entry name" value="Spore Coat Polysaccharide Biosynthesis Protein SpsA, Chain A"/>
    <property type="match status" value="1"/>
</dbReference>
<accession>A0ABN0XA17</accession>